<dbReference type="EMBL" id="LPJV01000036">
    <property type="protein sequence ID" value="KWF51482.1"/>
    <property type="molecule type" value="Genomic_DNA"/>
</dbReference>
<evidence type="ECO:0000313" key="1">
    <source>
        <dbReference type="EMBL" id="KWF51482.1"/>
    </source>
</evidence>
<accession>A0AAW3PDQ1</accession>
<dbReference type="AlphaFoldDB" id="A0AAW3PDQ1"/>
<sequence>MASGRPDVPPCAYAGPRAGPARGIGSRVHTVCVRVIVASFRRMNDIANARHAPFARTTHGSAPPVIQV</sequence>
<name>A0AAW3PDQ1_9BURK</name>
<evidence type="ECO:0000313" key="2">
    <source>
        <dbReference type="Proteomes" id="UP000063236"/>
    </source>
</evidence>
<proteinExistence type="predicted"/>
<organism evidence="1 2">
    <name type="scientific">Burkholderia diffusa</name>
    <dbReference type="NCBI Taxonomy" id="488732"/>
    <lineage>
        <taxon>Bacteria</taxon>
        <taxon>Pseudomonadati</taxon>
        <taxon>Pseudomonadota</taxon>
        <taxon>Betaproteobacteria</taxon>
        <taxon>Burkholderiales</taxon>
        <taxon>Burkholderiaceae</taxon>
        <taxon>Burkholderia</taxon>
        <taxon>Burkholderia cepacia complex</taxon>
    </lineage>
</organism>
<comment type="caution">
    <text evidence="1">The sequence shown here is derived from an EMBL/GenBank/DDBJ whole genome shotgun (WGS) entry which is preliminary data.</text>
</comment>
<dbReference type="Proteomes" id="UP000063236">
    <property type="component" value="Unassembled WGS sequence"/>
</dbReference>
<gene>
    <name evidence="1" type="ORF">WL88_16250</name>
</gene>
<protein>
    <submittedName>
        <fullName evidence="1">Uncharacterized protein</fullName>
    </submittedName>
</protein>
<reference evidence="1 2" key="1">
    <citation type="submission" date="2015-11" db="EMBL/GenBank/DDBJ databases">
        <title>Expanding the genomic diversity of Burkholderia species for the development of highly accurate diagnostics.</title>
        <authorList>
            <person name="Sahl J."/>
            <person name="Keim P."/>
            <person name="Wagner D."/>
        </authorList>
    </citation>
    <scope>NUCLEOTIDE SEQUENCE [LARGE SCALE GENOMIC DNA]</scope>
    <source>
        <strain evidence="1 2">MSMB378WGS</strain>
    </source>
</reference>